<dbReference type="GO" id="GO:0009288">
    <property type="term" value="C:bacterial-type flagellum"/>
    <property type="evidence" value="ECO:0007669"/>
    <property type="project" value="InterPro"/>
</dbReference>
<dbReference type="GO" id="GO:0044781">
    <property type="term" value="P:bacterial-type flagellum organization"/>
    <property type="evidence" value="ECO:0007669"/>
    <property type="project" value="UniProtKB-KW"/>
</dbReference>
<dbReference type="NCBIfam" id="TIGR02473">
    <property type="entry name" value="flagell_FliJ"/>
    <property type="match status" value="1"/>
</dbReference>
<keyword evidence="9" id="KW-0472">Membrane</keyword>
<keyword evidence="5" id="KW-1003">Cell membrane</keyword>
<keyword evidence="10" id="KW-1006">Bacterial flagellum protein export</keyword>
<comment type="similarity">
    <text evidence="2">Belongs to the FliJ family.</text>
</comment>
<dbReference type="Proteomes" id="UP000184389">
    <property type="component" value="Unassembled WGS sequence"/>
</dbReference>
<evidence type="ECO:0000256" key="9">
    <source>
        <dbReference type="ARBA" id="ARBA00023136"/>
    </source>
</evidence>
<evidence type="ECO:0000256" key="10">
    <source>
        <dbReference type="ARBA" id="ARBA00023225"/>
    </source>
</evidence>
<dbReference type="InterPro" id="IPR053716">
    <property type="entry name" value="Flag_assembly_chemotaxis_eff"/>
</dbReference>
<dbReference type="OrthoDB" id="1707704at2"/>
<evidence type="ECO:0000313" key="13">
    <source>
        <dbReference type="Proteomes" id="UP000184389"/>
    </source>
</evidence>
<keyword evidence="11" id="KW-0175">Coiled coil</keyword>
<evidence type="ECO:0000256" key="6">
    <source>
        <dbReference type="ARBA" id="ARBA00022500"/>
    </source>
</evidence>
<evidence type="ECO:0000256" key="5">
    <source>
        <dbReference type="ARBA" id="ARBA00022475"/>
    </source>
</evidence>
<dbReference type="GO" id="GO:0005886">
    <property type="term" value="C:plasma membrane"/>
    <property type="evidence" value="ECO:0007669"/>
    <property type="project" value="UniProtKB-SubCell"/>
</dbReference>
<feature type="coiled-coil region" evidence="11">
    <location>
        <begin position="80"/>
        <end position="114"/>
    </location>
</feature>
<accession>A0A1M5XZT4</accession>
<evidence type="ECO:0000256" key="4">
    <source>
        <dbReference type="ARBA" id="ARBA00022448"/>
    </source>
</evidence>
<protein>
    <recommendedName>
        <fullName evidence="3">Flagellar FliJ protein</fullName>
    </recommendedName>
</protein>
<dbReference type="InterPro" id="IPR012823">
    <property type="entry name" value="Flagell_FliJ"/>
</dbReference>
<keyword evidence="8" id="KW-0653">Protein transport</keyword>
<evidence type="ECO:0000256" key="11">
    <source>
        <dbReference type="SAM" id="Coils"/>
    </source>
</evidence>
<gene>
    <name evidence="12" type="ORF">SAMN02745180_01924</name>
</gene>
<keyword evidence="13" id="KW-1185">Reference proteome</keyword>
<organism evidence="12 13">
    <name type="scientific">Sporanaerobacter acetigenes DSM 13106</name>
    <dbReference type="NCBI Taxonomy" id="1123281"/>
    <lineage>
        <taxon>Bacteria</taxon>
        <taxon>Bacillati</taxon>
        <taxon>Bacillota</taxon>
        <taxon>Tissierellia</taxon>
        <taxon>Tissierellales</taxon>
        <taxon>Sporanaerobacteraceae</taxon>
        <taxon>Sporanaerobacter</taxon>
    </lineage>
</organism>
<dbReference type="STRING" id="1123281.SAMN02745180_01924"/>
<name>A0A1M5XZT4_9FIRM</name>
<dbReference type="GO" id="GO:0071973">
    <property type="term" value="P:bacterial-type flagellum-dependent cell motility"/>
    <property type="evidence" value="ECO:0007669"/>
    <property type="project" value="InterPro"/>
</dbReference>
<keyword evidence="12" id="KW-0969">Cilium</keyword>
<proteinExistence type="inferred from homology"/>
<keyword evidence="12" id="KW-0282">Flagellum</keyword>
<dbReference type="RefSeq" id="WP_072744578.1">
    <property type="nucleotide sequence ID" value="NZ_FQXR01000008.1"/>
</dbReference>
<dbReference type="Pfam" id="PF02050">
    <property type="entry name" value="FliJ"/>
    <property type="match status" value="1"/>
</dbReference>
<reference evidence="12 13" key="1">
    <citation type="submission" date="2016-11" db="EMBL/GenBank/DDBJ databases">
        <authorList>
            <person name="Jaros S."/>
            <person name="Januszkiewicz K."/>
            <person name="Wedrychowicz H."/>
        </authorList>
    </citation>
    <scope>NUCLEOTIDE SEQUENCE [LARGE SCALE GENOMIC DNA]</scope>
    <source>
        <strain evidence="12 13">DSM 13106</strain>
    </source>
</reference>
<keyword evidence="12" id="KW-0966">Cell projection</keyword>
<dbReference type="EMBL" id="FQXR01000008">
    <property type="protein sequence ID" value="SHI05226.1"/>
    <property type="molecule type" value="Genomic_DNA"/>
</dbReference>
<keyword evidence="7" id="KW-1005">Bacterial flagellum biogenesis</keyword>
<dbReference type="GO" id="GO:0015031">
    <property type="term" value="P:protein transport"/>
    <property type="evidence" value="ECO:0007669"/>
    <property type="project" value="UniProtKB-KW"/>
</dbReference>
<evidence type="ECO:0000256" key="3">
    <source>
        <dbReference type="ARBA" id="ARBA00020392"/>
    </source>
</evidence>
<evidence type="ECO:0000256" key="2">
    <source>
        <dbReference type="ARBA" id="ARBA00010004"/>
    </source>
</evidence>
<evidence type="ECO:0000256" key="1">
    <source>
        <dbReference type="ARBA" id="ARBA00004413"/>
    </source>
</evidence>
<sequence>MDKFNFKLEKVLDYKKIIETDKKGEYGKAKQKLIKEENVLEDYNRYKDNIKNERNLSIYKTNIANLKLYNDHLLDIDRHILEQERVVDKTKEKLEIAKDELLEATKEKKTFEKLKENRYEEYLYSIKKEEEKIIDTIVTFKGSAQQ</sequence>
<comment type="subcellular location">
    <subcellularLocation>
        <location evidence="1">Cell membrane</location>
        <topology evidence="1">Peripheral membrane protein</topology>
        <orientation evidence="1">Cytoplasmic side</orientation>
    </subcellularLocation>
</comment>
<evidence type="ECO:0000256" key="7">
    <source>
        <dbReference type="ARBA" id="ARBA00022795"/>
    </source>
</evidence>
<keyword evidence="4" id="KW-0813">Transport</keyword>
<keyword evidence="6" id="KW-0145">Chemotaxis</keyword>
<evidence type="ECO:0000256" key="8">
    <source>
        <dbReference type="ARBA" id="ARBA00022927"/>
    </source>
</evidence>
<dbReference type="AlphaFoldDB" id="A0A1M5XZT4"/>
<dbReference type="GO" id="GO:0006935">
    <property type="term" value="P:chemotaxis"/>
    <property type="evidence" value="ECO:0007669"/>
    <property type="project" value="UniProtKB-KW"/>
</dbReference>
<evidence type="ECO:0000313" key="12">
    <source>
        <dbReference type="EMBL" id="SHI05226.1"/>
    </source>
</evidence>
<dbReference type="Gene3D" id="1.10.287.1700">
    <property type="match status" value="1"/>
</dbReference>